<feature type="domain" description="BZIP" evidence="2">
    <location>
        <begin position="18"/>
        <end position="32"/>
    </location>
</feature>
<dbReference type="GO" id="GO:0003700">
    <property type="term" value="F:DNA-binding transcription factor activity"/>
    <property type="evidence" value="ECO:0007669"/>
    <property type="project" value="InterPro"/>
</dbReference>
<evidence type="ECO:0000313" key="4">
    <source>
        <dbReference type="Proteomes" id="UP000813444"/>
    </source>
</evidence>
<gene>
    <name evidence="3" type="ORF">B0I35DRAFT_473949</name>
</gene>
<organism evidence="3 4">
    <name type="scientific">Stachybotrys elegans</name>
    <dbReference type="NCBI Taxonomy" id="80388"/>
    <lineage>
        <taxon>Eukaryota</taxon>
        <taxon>Fungi</taxon>
        <taxon>Dikarya</taxon>
        <taxon>Ascomycota</taxon>
        <taxon>Pezizomycotina</taxon>
        <taxon>Sordariomycetes</taxon>
        <taxon>Hypocreomycetidae</taxon>
        <taxon>Hypocreales</taxon>
        <taxon>Stachybotryaceae</taxon>
        <taxon>Stachybotrys</taxon>
    </lineage>
</organism>
<feature type="compositionally biased region" description="Basic and acidic residues" evidence="1">
    <location>
        <begin position="13"/>
        <end position="22"/>
    </location>
</feature>
<dbReference type="PANTHER" id="PTHR38116">
    <property type="entry name" value="CHROMOSOME 7, WHOLE GENOME SHOTGUN SEQUENCE"/>
    <property type="match status" value="1"/>
</dbReference>
<evidence type="ECO:0000313" key="3">
    <source>
        <dbReference type="EMBL" id="KAH7329334.1"/>
    </source>
</evidence>
<dbReference type="OrthoDB" id="2245989at2759"/>
<accession>A0A8K0T8V7</accession>
<evidence type="ECO:0000256" key="1">
    <source>
        <dbReference type="SAM" id="MobiDB-lite"/>
    </source>
</evidence>
<dbReference type="InterPro" id="IPR004827">
    <property type="entry name" value="bZIP"/>
</dbReference>
<reference evidence="3" key="1">
    <citation type="journal article" date="2021" name="Nat. Commun.">
        <title>Genetic determinants of endophytism in the Arabidopsis root mycobiome.</title>
        <authorList>
            <person name="Mesny F."/>
            <person name="Miyauchi S."/>
            <person name="Thiergart T."/>
            <person name="Pickel B."/>
            <person name="Atanasova L."/>
            <person name="Karlsson M."/>
            <person name="Huettel B."/>
            <person name="Barry K.W."/>
            <person name="Haridas S."/>
            <person name="Chen C."/>
            <person name="Bauer D."/>
            <person name="Andreopoulos W."/>
            <person name="Pangilinan J."/>
            <person name="LaButti K."/>
            <person name="Riley R."/>
            <person name="Lipzen A."/>
            <person name="Clum A."/>
            <person name="Drula E."/>
            <person name="Henrissat B."/>
            <person name="Kohler A."/>
            <person name="Grigoriev I.V."/>
            <person name="Martin F.M."/>
            <person name="Hacquard S."/>
        </authorList>
    </citation>
    <scope>NUCLEOTIDE SEQUENCE</scope>
    <source>
        <strain evidence="3">MPI-CAGE-CH-0235</strain>
    </source>
</reference>
<sequence length="446" mass="49630">MSSKEAQNKAAKRNSDIRKEQNRAASRNYRLKRKQKLALLDSLISAQQTPSNGVPASESSHVAPDTAGPGIVLPVPDDVADATLIRSITDHGWTEDLTSEGNGQNGSFDKTTFFMSQEPVRNLGPETLTVWDSLRSLKPQPSLLYDNSTSEFLPSSSSSSGRNTSATGTPGVEDPLLSVLGTVNHLTTEQKRDLLRHLQEQVGGSLQEDPKHAVVSTRESKEAWLSTRAIAENMTKSVSSRLQAEALRFTQFIQRQSSGQLSPAQLTRVFSVEVSFFAALFANCYALGMDDVEPMMVEEGVSPFSIGPETGYDQSLVPVLKTRFQTITPDLRPGDAQLTIGHHPYLDVIPFEGFRQKALKAIYSDPPLIDEEDLCHDFNNGALVCWGSQQNCLGMEAGVPWDKRSWEPKPWFLKKYWFLVGGWNDEMWMATRWWHTTRDEKLVDTP</sequence>
<dbReference type="PANTHER" id="PTHR38116:SF5">
    <property type="entry name" value="BZIP DOMAIN-CONTAINING PROTEIN"/>
    <property type="match status" value="1"/>
</dbReference>
<dbReference type="Proteomes" id="UP000813444">
    <property type="component" value="Unassembled WGS sequence"/>
</dbReference>
<dbReference type="InterPro" id="IPR021833">
    <property type="entry name" value="DUF3425"/>
</dbReference>
<keyword evidence="4" id="KW-1185">Reference proteome</keyword>
<evidence type="ECO:0000259" key="2">
    <source>
        <dbReference type="PROSITE" id="PS00036"/>
    </source>
</evidence>
<protein>
    <recommendedName>
        <fullName evidence="2">BZIP domain-containing protein</fullName>
    </recommendedName>
</protein>
<dbReference type="PROSITE" id="PS00036">
    <property type="entry name" value="BZIP_BASIC"/>
    <property type="match status" value="1"/>
</dbReference>
<comment type="caution">
    <text evidence="3">The sequence shown here is derived from an EMBL/GenBank/DDBJ whole genome shotgun (WGS) entry which is preliminary data.</text>
</comment>
<dbReference type="AlphaFoldDB" id="A0A8K0T8V7"/>
<dbReference type="Pfam" id="PF11905">
    <property type="entry name" value="DUF3425"/>
    <property type="match status" value="1"/>
</dbReference>
<feature type="region of interest" description="Disordered" evidence="1">
    <location>
        <begin position="148"/>
        <end position="176"/>
    </location>
</feature>
<feature type="compositionally biased region" description="Low complexity" evidence="1">
    <location>
        <begin position="148"/>
        <end position="167"/>
    </location>
</feature>
<name>A0A8K0T8V7_9HYPO</name>
<dbReference type="CDD" id="cd14688">
    <property type="entry name" value="bZIP_YAP"/>
    <property type="match status" value="1"/>
</dbReference>
<dbReference type="EMBL" id="JAGPNK010000001">
    <property type="protein sequence ID" value="KAH7329334.1"/>
    <property type="molecule type" value="Genomic_DNA"/>
</dbReference>
<feature type="region of interest" description="Disordered" evidence="1">
    <location>
        <begin position="1"/>
        <end position="31"/>
    </location>
</feature>
<proteinExistence type="predicted"/>